<evidence type="ECO:0000313" key="2">
    <source>
        <dbReference type="EMBL" id="KDQ06998.1"/>
    </source>
</evidence>
<name>A0A067LUJ9_BOTB1</name>
<keyword evidence="3" id="KW-1185">Reference proteome</keyword>
<feature type="chain" id="PRO_5001644126" description="Secreted protein" evidence="1">
    <location>
        <begin position="29"/>
        <end position="88"/>
    </location>
</feature>
<evidence type="ECO:0000313" key="3">
    <source>
        <dbReference type="Proteomes" id="UP000027195"/>
    </source>
</evidence>
<dbReference type="InParanoid" id="A0A067LUJ9"/>
<reference evidence="3" key="1">
    <citation type="journal article" date="2014" name="Proc. Natl. Acad. Sci. U.S.A.">
        <title>Extensive sampling of basidiomycete genomes demonstrates inadequacy of the white-rot/brown-rot paradigm for wood decay fungi.</title>
        <authorList>
            <person name="Riley R."/>
            <person name="Salamov A.A."/>
            <person name="Brown D.W."/>
            <person name="Nagy L.G."/>
            <person name="Floudas D."/>
            <person name="Held B.W."/>
            <person name="Levasseur A."/>
            <person name="Lombard V."/>
            <person name="Morin E."/>
            <person name="Otillar R."/>
            <person name="Lindquist E.A."/>
            <person name="Sun H."/>
            <person name="LaButti K.M."/>
            <person name="Schmutz J."/>
            <person name="Jabbour D."/>
            <person name="Luo H."/>
            <person name="Baker S.E."/>
            <person name="Pisabarro A.G."/>
            <person name="Walton J.D."/>
            <person name="Blanchette R.A."/>
            <person name="Henrissat B."/>
            <person name="Martin F."/>
            <person name="Cullen D."/>
            <person name="Hibbett D.S."/>
            <person name="Grigoriev I.V."/>
        </authorList>
    </citation>
    <scope>NUCLEOTIDE SEQUENCE [LARGE SCALE GENOMIC DNA]</scope>
    <source>
        <strain evidence="3">FD-172 SS1</strain>
    </source>
</reference>
<evidence type="ECO:0000256" key="1">
    <source>
        <dbReference type="SAM" id="SignalP"/>
    </source>
</evidence>
<organism evidence="2 3">
    <name type="scientific">Botryobasidium botryosum (strain FD-172 SS1)</name>
    <dbReference type="NCBI Taxonomy" id="930990"/>
    <lineage>
        <taxon>Eukaryota</taxon>
        <taxon>Fungi</taxon>
        <taxon>Dikarya</taxon>
        <taxon>Basidiomycota</taxon>
        <taxon>Agaricomycotina</taxon>
        <taxon>Agaricomycetes</taxon>
        <taxon>Cantharellales</taxon>
        <taxon>Botryobasidiaceae</taxon>
        <taxon>Botryobasidium</taxon>
    </lineage>
</organism>
<protein>
    <recommendedName>
        <fullName evidence="4">Secreted protein</fullName>
    </recommendedName>
</protein>
<dbReference type="HOGENOM" id="CLU_2468741_0_0_1"/>
<proteinExistence type="predicted"/>
<gene>
    <name evidence="2" type="ORF">BOTBODRAFT_229246</name>
</gene>
<evidence type="ECO:0008006" key="4">
    <source>
        <dbReference type="Google" id="ProtNLM"/>
    </source>
</evidence>
<feature type="signal peptide" evidence="1">
    <location>
        <begin position="1"/>
        <end position="28"/>
    </location>
</feature>
<dbReference type="Proteomes" id="UP000027195">
    <property type="component" value="Unassembled WGS sequence"/>
</dbReference>
<dbReference type="EMBL" id="KL198117">
    <property type="protein sequence ID" value="KDQ06998.1"/>
    <property type="molecule type" value="Genomic_DNA"/>
</dbReference>
<keyword evidence="1" id="KW-0732">Signal</keyword>
<sequence length="88" mass="9604">MGDSVLNITSVLVVIAFRASLLLKGVDTRSAVNVTALWARGYSLPEHPPCDLVMDTTHSRRRHIVLTATCPVISDDAYYCQDTSPTPC</sequence>
<dbReference type="AlphaFoldDB" id="A0A067LUJ9"/>
<accession>A0A067LUJ9</accession>